<evidence type="ECO:0000313" key="2">
    <source>
        <dbReference type="Proteomes" id="UP000790709"/>
    </source>
</evidence>
<sequence length="104" mass="11956">MTLFFAVVYISVHSWIQYTLRSLIPLSIISTSGLFLIDVDHAVYYHWDTSISFHNRRLLTRLLTISSGSESTGQNVLYAYDTTARPQARKRSAKKSPHPKERKV</sequence>
<accession>A0ACB8B6P0</accession>
<reference evidence="1" key="1">
    <citation type="journal article" date="2021" name="New Phytol.">
        <title>Evolutionary innovations through gain and loss of genes in the ectomycorrhizal Boletales.</title>
        <authorList>
            <person name="Wu G."/>
            <person name="Miyauchi S."/>
            <person name="Morin E."/>
            <person name="Kuo A."/>
            <person name="Drula E."/>
            <person name="Varga T."/>
            <person name="Kohler A."/>
            <person name="Feng B."/>
            <person name="Cao Y."/>
            <person name="Lipzen A."/>
            <person name="Daum C."/>
            <person name="Hundley H."/>
            <person name="Pangilinan J."/>
            <person name="Johnson J."/>
            <person name="Barry K."/>
            <person name="LaButti K."/>
            <person name="Ng V."/>
            <person name="Ahrendt S."/>
            <person name="Min B."/>
            <person name="Choi I.G."/>
            <person name="Park H."/>
            <person name="Plett J.M."/>
            <person name="Magnuson J."/>
            <person name="Spatafora J.W."/>
            <person name="Nagy L.G."/>
            <person name="Henrissat B."/>
            <person name="Grigoriev I.V."/>
            <person name="Yang Z.L."/>
            <person name="Xu J."/>
            <person name="Martin F.M."/>
        </authorList>
    </citation>
    <scope>NUCLEOTIDE SEQUENCE</scope>
    <source>
        <strain evidence="1">KUC20120723A-06</strain>
    </source>
</reference>
<dbReference type="Proteomes" id="UP000790709">
    <property type="component" value="Unassembled WGS sequence"/>
</dbReference>
<comment type="caution">
    <text evidence="1">The sequence shown here is derived from an EMBL/GenBank/DDBJ whole genome shotgun (WGS) entry which is preliminary data.</text>
</comment>
<gene>
    <name evidence="1" type="ORF">BV22DRAFT_766060</name>
</gene>
<name>A0ACB8B6P0_9AGAM</name>
<keyword evidence="2" id="KW-1185">Reference proteome</keyword>
<evidence type="ECO:0000313" key="1">
    <source>
        <dbReference type="EMBL" id="KAH7920944.1"/>
    </source>
</evidence>
<proteinExistence type="predicted"/>
<organism evidence="1 2">
    <name type="scientific">Leucogyrophana mollusca</name>
    <dbReference type="NCBI Taxonomy" id="85980"/>
    <lineage>
        <taxon>Eukaryota</taxon>
        <taxon>Fungi</taxon>
        <taxon>Dikarya</taxon>
        <taxon>Basidiomycota</taxon>
        <taxon>Agaricomycotina</taxon>
        <taxon>Agaricomycetes</taxon>
        <taxon>Agaricomycetidae</taxon>
        <taxon>Boletales</taxon>
        <taxon>Boletales incertae sedis</taxon>
        <taxon>Leucogyrophana</taxon>
    </lineage>
</organism>
<protein>
    <submittedName>
        <fullName evidence="1">Uncharacterized protein</fullName>
    </submittedName>
</protein>
<dbReference type="EMBL" id="MU266550">
    <property type="protein sequence ID" value="KAH7920944.1"/>
    <property type="molecule type" value="Genomic_DNA"/>
</dbReference>